<name>A0A0F9PQ42_9ZZZZ</name>
<comment type="caution">
    <text evidence="1">The sequence shown here is derived from an EMBL/GenBank/DDBJ whole genome shotgun (WGS) entry which is preliminary data.</text>
</comment>
<dbReference type="EMBL" id="LAZR01005057">
    <property type="protein sequence ID" value="KKN03221.1"/>
    <property type="molecule type" value="Genomic_DNA"/>
</dbReference>
<organism evidence="1">
    <name type="scientific">marine sediment metagenome</name>
    <dbReference type="NCBI Taxonomy" id="412755"/>
    <lineage>
        <taxon>unclassified sequences</taxon>
        <taxon>metagenomes</taxon>
        <taxon>ecological metagenomes</taxon>
    </lineage>
</organism>
<protein>
    <submittedName>
        <fullName evidence="1">Uncharacterized protein</fullName>
    </submittedName>
</protein>
<evidence type="ECO:0000313" key="1">
    <source>
        <dbReference type="EMBL" id="KKN03221.1"/>
    </source>
</evidence>
<dbReference type="AlphaFoldDB" id="A0A0F9PQ42"/>
<gene>
    <name evidence="1" type="ORF">LCGC14_1109750</name>
</gene>
<accession>A0A0F9PQ42</accession>
<proteinExistence type="predicted"/>
<sequence>MAETLDKSLHQIAEKLPSPEFDSVAYEIATTGDLVRAHSLAYVRRIAALDTLLDLERRALLLQSRRWEEARELLVRTLPILAQYLDADPIADTMGVVSDLYRDISEEALGMQPEDAGP</sequence>
<reference evidence="1" key="1">
    <citation type="journal article" date="2015" name="Nature">
        <title>Complex archaea that bridge the gap between prokaryotes and eukaryotes.</title>
        <authorList>
            <person name="Spang A."/>
            <person name="Saw J.H."/>
            <person name="Jorgensen S.L."/>
            <person name="Zaremba-Niedzwiedzka K."/>
            <person name="Martijn J."/>
            <person name="Lind A.E."/>
            <person name="van Eijk R."/>
            <person name="Schleper C."/>
            <person name="Guy L."/>
            <person name="Ettema T.J."/>
        </authorList>
    </citation>
    <scope>NUCLEOTIDE SEQUENCE</scope>
</reference>